<dbReference type="Gene3D" id="3.40.50.20">
    <property type="match status" value="1"/>
</dbReference>
<accession>A0A8J2TWW7</accession>
<dbReference type="InterPro" id="IPR041561">
    <property type="entry name" value="PglD_N"/>
</dbReference>
<feature type="active site" description="Proton acceptor" evidence="1">
    <location>
        <position position="145"/>
    </location>
</feature>
<dbReference type="AlphaFoldDB" id="A0A8J2TWW7"/>
<dbReference type="PANTHER" id="PTHR43300">
    <property type="entry name" value="ACETYLTRANSFERASE"/>
    <property type="match status" value="1"/>
</dbReference>
<dbReference type="Proteomes" id="UP000616114">
    <property type="component" value="Unassembled WGS sequence"/>
</dbReference>
<feature type="binding site" evidence="2">
    <location>
        <position position="78"/>
    </location>
    <ligand>
        <name>substrate</name>
    </ligand>
</feature>
<dbReference type="Pfam" id="PF17836">
    <property type="entry name" value="PglD_N"/>
    <property type="match status" value="1"/>
</dbReference>
<sequence>MAAELVVIGAGGFGRETLDVIEAVNAAGERLFEVVGVVDDNPSGMNIERLHARGYEHLGGVEEVLRSRAPGAYVLGVGSPNAKQTLAGVFDSTGWEPTTVVHPTATIGTQTVLDAGTVVCAGVQLSTNVRLGKHVHLNPGVIIGHDAILDDFVSVNPGAIVSGEVKVGSGVLVGAGAVVLQRLTIGTGTVIGAAACVTRTPVPGHTIVGVPAQPLVKPAAESERA</sequence>
<dbReference type="EMBL" id="BMFY01000004">
    <property type="protein sequence ID" value="GGA09622.1"/>
    <property type="molecule type" value="Genomic_DNA"/>
</dbReference>
<dbReference type="InterPro" id="IPR050179">
    <property type="entry name" value="Trans_hexapeptide_repeat"/>
</dbReference>
<dbReference type="Gene3D" id="2.160.10.10">
    <property type="entry name" value="Hexapeptide repeat proteins"/>
    <property type="match status" value="1"/>
</dbReference>
<dbReference type="SUPFAM" id="SSF51161">
    <property type="entry name" value="Trimeric LpxA-like enzymes"/>
    <property type="match status" value="1"/>
</dbReference>
<name>A0A8J2TWW7_9MICO</name>
<dbReference type="InterPro" id="IPR020019">
    <property type="entry name" value="AcTrfase_PglD-like"/>
</dbReference>
<gene>
    <name evidence="4" type="ORF">GCM10011333_10450</name>
</gene>
<evidence type="ECO:0000256" key="1">
    <source>
        <dbReference type="PIRSR" id="PIRSR620019-1"/>
    </source>
</evidence>
<evidence type="ECO:0000313" key="4">
    <source>
        <dbReference type="EMBL" id="GGA09622.1"/>
    </source>
</evidence>
<dbReference type="InterPro" id="IPR011004">
    <property type="entry name" value="Trimer_LpxA-like_sf"/>
</dbReference>
<dbReference type="CDD" id="cd03360">
    <property type="entry name" value="LbH_AT_putative"/>
    <property type="match status" value="1"/>
</dbReference>
<proteinExistence type="predicted"/>
<dbReference type="PANTHER" id="PTHR43300:SF7">
    <property type="entry name" value="UDP-N-ACETYLBACILLOSAMINE N-ACETYLTRANSFERASE"/>
    <property type="match status" value="1"/>
</dbReference>
<evidence type="ECO:0000256" key="2">
    <source>
        <dbReference type="PIRSR" id="PIRSR620019-2"/>
    </source>
</evidence>
<feature type="domain" description="PglD N-terminal" evidence="3">
    <location>
        <begin position="5"/>
        <end position="87"/>
    </location>
</feature>
<reference evidence="4" key="1">
    <citation type="journal article" date="2014" name="Int. J. Syst. Evol. Microbiol.">
        <title>Complete genome sequence of Corynebacterium casei LMG S-19264T (=DSM 44701T), isolated from a smear-ripened cheese.</title>
        <authorList>
            <consortium name="US DOE Joint Genome Institute (JGI-PGF)"/>
            <person name="Walter F."/>
            <person name="Albersmeier A."/>
            <person name="Kalinowski J."/>
            <person name="Ruckert C."/>
        </authorList>
    </citation>
    <scope>NUCLEOTIDE SEQUENCE</scope>
    <source>
        <strain evidence="4">CGMCC 1.12785</strain>
    </source>
</reference>
<comment type="caution">
    <text evidence="4">The sequence shown here is derived from an EMBL/GenBank/DDBJ whole genome shotgun (WGS) entry which is preliminary data.</text>
</comment>
<protein>
    <submittedName>
        <fullName evidence="4">Acetyltransferase</fullName>
    </submittedName>
</protein>
<dbReference type="RefSeq" id="WP_188549886.1">
    <property type="nucleotide sequence ID" value="NZ_BMFY01000004.1"/>
</dbReference>
<dbReference type="NCBIfam" id="TIGR03570">
    <property type="entry name" value="NeuD_NnaD"/>
    <property type="match status" value="1"/>
</dbReference>
<feature type="site" description="Increases basicity of active site His" evidence="1">
    <location>
        <position position="146"/>
    </location>
</feature>
<evidence type="ECO:0000259" key="3">
    <source>
        <dbReference type="Pfam" id="PF17836"/>
    </source>
</evidence>
<keyword evidence="5" id="KW-1185">Reference proteome</keyword>
<reference evidence="4" key="2">
    <citation type="submission" date="2020-09" db="EMBL/GenBank/DDBJ databases">
        <authorList>
            <person name="Sun Q."/>
            <person name="Zhou Y."/>
        </authorList>
    </citation>
    <scope>NUCLEOTIDE SEQUENCE</scope>
    <source>
        <strain evidence="4">CGMCC 1.12785</strain>
    </source>
</reference>
<organism evidence="4 5">
    <name type="scientific">Sediminivirga luteola</name>
    <dbReference type="NCBI Taxonomy" id="1774748"/>
    <lineage>
        <taxon>Bacteria</taxon>
        <taxon>Bacillati</taxon>
        <taxon>Actinomycetota</taxon>
        <taxon>Actinomycetes</taxon>
        <taxon>Micrococcales</taxon>
        <taxon>Brevibacteriaceae</taxon>
        <taxon>Sediminivirga</taxon>
    </lineage>
</organism>
<evidence type="ECO:0000313" key="5">
    <source>
        <dbReference type="Proteomes" id="UP000616114"/>
    </source>
</evidence>